<dbReference type="EMBL" id="JAYWVC010000163">
    <property type="protein sequence ID" value="MED7826540.1"/>
    <property type="molecule type" value="Genomic_DNA"/>
</dbReference>
<sequence length="142" mass="15505">MVDHVRGELTELLGLRACRFDYGTLLGQPPRLRQDRRLSVDARRWDLTADGRPEGEIELRAYGDGHCRWRFMLTPGAGPVPPLQARLVAVTPADQTGPALDTAGRRARADPARACHCGPPYGILTGNRPSLGTVCPRTSVHS</sequence>
<reference evidence="1" key="1">
    <citation type="submission" date="2024-01" db="EMBL/GenBank/DDBJ databases">
        <title>First draft genome sequence data of TA4-1, the type strain of Gram-positive actinobacterium Streptomyces chiangmaiensis.</title>
        <authorList>
            <person name="Yasawong M."/>
            <person name="Nantapong N."/>
        </authorList>
    </citation>
    <scope>NUCLEOTIDE SEQUENCE</scope>
    <source>
        <strain evidence="1">TA4-1</strain>
    </source>
</reference>
<dbReference type="RefSeq" id="WP_329510937.1">
    <property type="nucleotide sequence ID" value="NZ_BAAAYZ010000028.1"/>
</dbReference>
<proteinExistence type="predicted"/>
<accession>A0ABU7FRI1</accession>
<comment type="caution">
    <text evidence="1">The sequence shown here is derived from an EMBL/GenBank/DDBJ whole genome shotgun (WGS) entry which is preliminary data.</text>
</comment>
<evidence type="ECO:0000313" key="2">
    <source>
        <dbReference type="Proteomes" id="UP001333996"/>
    </source>
</evidence>
<dbReference type="Proteomes" id="UP001333996">
    <property type="component" value="Unassembled WGS sequence"/>
</dbReference>
<protein>
    <submittedName>
        <fullName evidence="1">Uncharacterized protein</fullName>
    </submittedName>
</protein>
<keyword evidence="2" id="KW-1185">Reference proteome</keyword>
<gene>
    <name evidence="1" type="ORF">VXC91_32495</name>
</gene>
<evidence type="ECO:0000313" key="1">
    <source>
        <dbReference type="EMBL" id="MED7826540.1"/>
    </source>
</evidence>
<organism evidence="1 2">
    <name type="scientific">Streptomyces chiangmaiensis</name>
    <dbReference type="NCBI Taxonomy" id="766497"/>
    <lineage>
        <taxon>Bacteria</taxon>
        <taxon>Bacillati</taxon>
        <taxon>Actinomycetota</taxon>
        <taxon>Actinomycetes</taxon>
        <taxon>Kitasatosporales</taxon>
        <taxon>Streptomycetaceae</taxon>
        <taxon>Streptomyces</taxon>
    </lineage>
</organism>
<name>A0ABU7FRI1_9ACTN</name>